<dbReference type="AlphaFoldDB" id="A0A9Q3E203"/>
<proteinExistence type="predicted"/>
<keyword evidence="2" id="KW-1185">Reference proteome</keyword>
<sequence length="163" mass="18241">MVKFSGPNYVVPNQVPNPSPFLKEAFSAIQSDNSLAATRRSFKDPNHLALQRLGCHFLIRTILRAIHRGYQFFQSLSGHQVLKTSCTTQLVHTGSNQASCMALALLVPFIFHCGNPLAQINYQDFQNFIGLIKTIQPHDSPSRISFSHILTTFHHLGTFSPVH</sequence>
<dbReference type="Proteomes" id="UP000765509">
    <property type="component" value="Unassembled WGS sequence"/>
</dbReference>
<gene>
    <name evidence="1" type="ORF">O181_051972</name>
</gene>
<dbReference type="EMBL" id="AVOT02022690">
    <property type="protein sequence ID" value="MBW0512257.1"/>
    <property type="molecule type" value="Genomic_DNA"/>
</dbReference>
<accession>A0A9Q3E203</accession>
<evidence type="ECO:0000313" key="1">
    <source>
        <dbReference type="EMBL" id="MBW0512257.1"/>
    </source>
</evidence>
<reference evidence="1" key="1">
    <citation type="submission" date="2021-03" db="EMBL/GenBank/DDBJ databases">
        <title>Draft genome sequence of rust myrtle Austropuccinia psidii MF-1, a brazilian biotype.</title>
        <authorList>
            <person name="Quecine M.C."/>
            <person name="Pachon D.M.R."/>
            <person name="Bonatelli M.L."/>
            <person name="Correr F.H."/>
            <person name="Franceschini L.M."/>
            <person name="Leite T.F."/>
            <person name="Margarido G.R.A."/>
            <person name="Almeida C.A."/>
            <person name="Ferrarezi J.A."/>
            <person name="Labate C.A."/>
        </authorList>
    </citation>
    <scope>NUCLEOTIDE SEQUENCE</scope>
    <source>
        <strain evidence="1">MF-1</strain>
    </source>
</reference>
<name>A0A9Q3E203_9BASI</name>
<evidence type="ECO:0000313" key="2">
    <source>
        <dbReference type="Proteomes" id="UP000765509"/>
    </source>
</evidence>
<protein>
    <submittedName>
        <fullName evidence="1">Uncharacterized protein</fullName>
    </submittedName>
</protein>
<organism evidence="1 2">
    <name type="scientific">Austropuccinia psidii MF-1</name>
    <dbReference type="NCBI Taxonomy" id="1389203"/>
    <lineage>
        <taxon>Eukaryota</taxon>
        <taxon>Fungi</taxon>
        <taxon>Dikarya</taxon>
        <taxon>Basidiomycota</taxon>
        <taxon>Pucciniomycotina</taxon>
        <taxon>Pucciniomycetes</taxon>
        <taxon>Pucciniales</taxon>
        <taxon>Sphaerophragmiaceae</taxon>
        <taxon>Austropuccinia</taxon>
    </lineage>
</organism>
<comment type="caution">
    <text evidence="1">The sequence shown here is derived from an EMBL/GenBank/DDBJ whole genome shotgun (WGS) entry which is preliminary data.</text>
</comment>